<evidence type="ECO:0000256" key="10">
    <source>
        <dbReference type="PIRSR" id="PIRSR601842-1"/>
    </source>
</evidence>
<dbReference type="EMBL" id="JABCKI010000030">
    <property type="protein sequence ID" value="KAG5653868.1"/>
    <property type="molecule type" value="Genomic_DNA"/>
</dbReference>
<dbReference type="GO" id="GO:0006508">
    <property type="term" value="P:proteolysis"/>
    <property type="evidence" value="ECO:0007669"/>
    <property type="project" value="UniProtKB-KW"/>
</dbReference>
<dbReference type="PRINTS" id="PR00999">
    <property type="entry name" value="FUNGALYSIN"/>
</dbReference>
<dbReference type="InterPro" id="IPR050371">
    <property type="entry name" value="Fungal_virulence_M36"/>
</dbReference>
<keyword evidence="3 12" id="KW-0964">Secreted</keyword>
<protein>
    <recommendedName>
        <fullName evidence="12">Extracellular metalloproteinase</fullName>
        <ecNumber evidence="12">3.4.24.-</ecNumber>
    </recommendedName>
    <alternativeName>
        <fullName evidence="12">Fungalysin</fullName>
    </alternativeName>
</protein>
<evidence type="ECO:0000256" key="3">
    <source>
        <dbReference type="ARBA" id="ARBA00022525"/>
    </source>
</evidence>
<feature type="binding site" evidence="11">
    <location>
        <position position="432"/>
    </location>
    <ligand>
        <name>Zn(2+)</name>
        <dbReference type="ChEBI" id="CHEBI:29105"/>
        <note>catalytic</note>
    </ligand>
</feature>
<dbReference type="EC" id="3.4.24.-" evidence="12"/>
<feature type="active site" evidence="10">
    <location>
        <position position="404"/>
    </location>
</feature>
<sequence>MASFKFLSFVLVAIYASIAQAVPFPQHVRHATHQTRHIGRGLEVKAYHPKSSYQTWGAEGVAQPVPAGLKSRATASLSDNAIAFVQSQLGVDASQVSYKSGFAEGSGSYAYVKQAHDGVPFANAVANVAWKDGKIVAFGSSFVNTTNIASSKPSLSVDSLIPKVEQALDGKFNDHPPSLEYLVRDDQSVALTHVVQVSNKEAGTWFEAYVCAHTGKIYSVTDFVAHASYTVLPIQKQIFPEGQVVLKDPQDLLASPFGWHSDGIDNTTNTIGNNVAAFIDGAVTTQTSAGLNFNVAYDDTIDPTVQSNMDAAIVNAFYVANTVHDFTYRYGFTESAFNFQDNNFGKGGRAGDSVLMSVQDASGLNNANFATPPDGQSGVCRMFIWDLTNPRRDGSVENDIIVHEMTHGITNRMTGGGTGRCLQTVEAGGMGEGWSDAMAEWVAQKSANVQDFVVGQYVTENPAGIRTFPYSTNPAVNPLRYSSVAQFNEVHVIGEVWANMLHNVYAALVAERGFSTQALTNPNTNEGNVVYMHLFLDALLLQPCNPTFVSARDAWIQADQNRFNGANKCTIFKAFASRGLGLNAREDFVDNADLPAGC</sequence>
<dbReference type="GO" id="GO:0004222">
    <property type="term" value="F:metalloendopeptidase activity"/>
    <property type="evidence" value="ECO:0007669"/>
    <property type="project" value="InterPro"/>
</dbReference>
<evidence type="ECO:0000256" key="12">
    <source>
        <dbReference type="RuleBase" id="RU364017"/>
    </source>
</evidence>
<dbReference type="GO" id="GO:0005615">
    <property type="term" value="C:extracellular space"/>
    <property type="evidence" value="ECO:0007669"/>
    <property type="project" value="InterPro"/>
</dbReference>
<reference evidence="13" key="2">
    <citation type="submission" date="2021-10" db="EMBL/GenBank/DDBJ databases">
        <title>Phylogenomics reveals ancestral predisposition of the termite-cultivated fungus Termitomyces towards a domesticated lifestyle.</title>
        <authorList>
            <person name="Auxier B."/>
            <person name="Grum-Grzhimaylo A."/>
            <person name="Cardenas M.E."/>
            <person name="Lodge J.D."/>
            <person name="Laessoe T."/>
            <person name="Pedersen O."/>
            <person name="Smith M.E."/>
            <person name="Kuyper T.W."/>
            <person name="Franco-Molano E.A."/>
            <person name="Baroni T.J."/>
            <person name="Aanen D.K."/>
        </authorList>
    </citation>
    <scope>NUCLEOTIDE SEQUENCE</scope>
    <source>
        <strain evidence="13">D49</strain>
    </source>
</reference>
<keyword evidence="6 12" id="KW-0378">Hydrolase</keyword>
<reference evidence="13" key="1">
    <citation type="submission" date="2021-02" db="EMBL/GenBank/DDBJ databases">
        <authorList>
            <person name="Nieuwenhuis M."/>
            <person name="Van De Peppel L.J.J."/>
        </authorList>
    </citation>
    <scope>NUCLEOTIDE SEQUENCE</scope>
    <source>
        <strain evidence="13">D49</strain>
    </source>
</reference>
<evidence type="ECO:0000256" key="11">
    <source>
        <dbReference type="PIRSR" id="PIRSR601842-2"/>
    </source>
</evidence>
<dbReference type="AlphaFoldDB" id="A0A9P7GSS7"/>
<keyword evidence="9 12" id="KW-0865">Zymogen</keyword>
<dbReference type="CDD" id="cd09596">
    <property type="entry name" value="M36"/>
    <property type="match status" value="1"/>
</dbReference>
<evidence type="ECO:0000256" key="4">
    <source>
        <dbReference type="ARBA" id="ARBA00022670"/>
    </source>
</evidence>
<dbReference type="Gene3D" id="1.10.390.10">
    <property type="entry name" value="Neutral Protease Domain 2"/>
    <property type="match status" value="1"/>
</dbReference>
<gene>
    <name evidence="13" type="ORF">H0H81_009947</name>
</gene>
<feature type="chain" id="PRO_5040541371" description="Extracellular metalloproteinase" evidence="12">
    <location>
        <begin position="22"/>
        <end position="598"/>
    </location>
</feature>
<evidence type="ECO:0000313" key="14">
    <source>
        <dbReference type="Proteomes" id="UP000717328"/>
    </source>
</evidence>
<dbReference type="Proteomes" id="UP000717328">
    <property type="component" value="Unassembled WGS sequence"/>
</dbReference>
<keyword evidence="7 11" id="KW-0862">Zinc</keyword>
<evidence type="ECO:0000256" key="1">
    <source>
        <dbReference type="ARBA" id="ARBA00004613"/>
    </source>
</evidence>
<feature type="binding site" evidence="11">
    <location>
        <position position="226"/>
    </location>
    <ligand>
        <name>Zn(2+)</name>
        <dbReference type="ChEBI" id="CHEBI:29105"/>
        <note>catalytic</note>
    </ligand>
</feature>
<dbReference type="PANTHER" id="PTHR33478:SF1">
    <property type="entry name" value="EXTRACELLULAR METALLOPROTEINASE MEP"/>
    <property type="match status" value="1"/>
</dbReference>
<evidence type="ECO:0000256" key="7">
    <source>
        <dbReference type="ARBA" id="ARBA00022833"/>
    </source>
</evidence>
<evidence type="ECO:0000256" key="6">
    <source>
        <dbReference type="ARBA" id="ARBA00022801"/>
    </source>
</evidence>
<evidence type="ECO:0000256" key="8">
    <source>
        <dbReference type="ARBA" id="ARBA00023049"/>
    </source>
</evidence>
<evidence type="ECO:0000256" key="5">
    <source>
        <dbReference type="ARBA" id="ARBA00022723"/>
    </source>
</evidence>
<dbReference type="Pfam" id="PF02128">
    <property type="entry name" value="Peptidase_M36"/>
    <property type="match status" value="1"/>
</dbReference>
<keyword evidence="14" id="KW-1185">Reference proteome</keyword>
<organism evidence="13 14">
    <name type="scientific">Sphagnurus paluster</name>
    <dbReference type="NCBI Taxonomy" id="117069"/>
    <lineage>
        <taxon>Eukaryota</taxon>
        <taxon>Fungi</taxon>
        <taxon>Dikarya</taxon>
        <taxon>Basidiomycota</taxon>
        <taxon>Agaricomycotina</taxon>
        <taxon>Agaricomycetes</taxon>
        <taxon>Agaricomycetidae</taxon>
        <taxon>Agaricales</taxon>
        <taxon>Tricholomatineae</taxon>
        <taxon>Lyophyllaceae</taxon>
        <taxon>Sphagnurus</taxon>
    </lineage>
</organism>
<evidence type="ECO:0000256" key="2">
    <source>
        <dbReference type="ARBA" id="ARBA00006006"/>
    </source>
</evidence>
<keyword evidence="12" id="KW-0732">Signal</keyword>
<proteinExistence type="inferred from homology"/>
<dbReference type="PANTHER" id="PTHR33478">
    <property type="entry name" value="EXTRACELLULAR METALLOPROTEINASE MEP"/>
    <property type="match status" value="1"/>
</dbReference>
<evidence type="ECO:0000313" key="13">
    <source>
        <dbReference type="EMBL" id="KAG5653868.1"/>
    </source>
</evidence>
<feature type="binding site" evidence="11">
    <location>
        <position position="407"/>
    </location>
    <ligand>
        <name>Zn(2+)</name>
        <dbReference type="ChEBI" id="CHEBI:29105"/>
        <note>catalytic</note>
    </ligand>
</feature>
<dbReference type="InterPro" id="IPR027268">
    <property type="entry name" value="Peptidase_M4/M1_CTD_sf"/>
</dbReference>
<accession>A0A9P7GSS7</accession>
<comment type="cofactor">
    <cofactor evidence="11">
        <name>Zn(2+)</name>
        <dbReference type="ChEBI" id="CHEBI:29105"/>
    </cofactor>
    <text evidence="11">Binds 1 zinc ion per subunit.</text>
</comment>
<evidence type="ECO:0000256" key="9">
    <source>
        <dbReference type="ARBA" id="ARBA00023145"/>
    </source>
</evidence>
<dbReference type="Gene3D" id="3.10.170.10">
    <property type="match status" value="1"/>
</dbReference>
<keyword evidence="8 12" id="KW-0482">Metalloprotease</keyword>
<keyword evidence="4 12" id="KW-0645">Protease</keyword>
<name>A0A9P7GSS7_9AGAR</name>
<keyword evidence="5 11" id="KW-0479">Metal-binding</keyword>
<comment type="caution">
    <text evidence="13">The sequence shown here is derived from an EMBL/GenBank/DDBJ whole genome shotgun (WGS) entry which is preliminary data.</text>
</comment>
<comment type="similarity">
    <text evidence="2 12">Belongs to the peptidase M36 family.</text>
</comment>
<dbReference type="OrthoDB" id="3227768at2759"/>
<feature type="signal peptide" evidence="12">
    <location>
        <begin position="1"/>
        <end position="21"/>
    </location>
</feature>
<dbReference type="SUPFAM" id="SSF55486">
    <property type="entry name" value="Metalloproteases ('zincins'), catalytic domain"/>
    <property type="match status" value="1"/>
</dbReference>
<dbReference type="GO" id="GO:0008270">
    <property type="term" value="F:zinc ion binding"/>
    <property type="evidence" value="ECO:0007669"/>
    <property type="project" value="InterPro"/>
</dbReference>
<feature type="binding site" evidence="11">
    <location>
        <position position="403"/>
    </location>
    <ligand>
        <name>Zn(2+)</name>
        <dbReference type="ChEBI" id="CHEBI:29105"/>
        <note>catalytic</note>
    </ligand>
</feature>
<comment type="subcellular location">
    <subcellularLocation>
        <location evidence="1 12">Secreted</location>
    </subcellularLocation>
</comment>
<dbReference type="InterPro" id="IPR001842">
    <property type="entry name" value="Peptidase_M36"/>
</dbReference>